<evidence type="ECO:0000256" key="9">
    <source>
        <dbReference type="SAM" id="Phobius"/>
    </source>
</evidence>
<keyword evidence="4 9" id="KW-0812">Transmembrane</keyword>
<keyword evidence="6" id="KW-0406">Ion transport</keyword>
<dbReference type="PANTHER" id="PTHR33281">
    <property type="entry name" value="UPF0187 PROTEIN YNEE"/>
    <property type="match status" value="1"/>
</dbReference>
<comment type="caution">
    <text evidence="10">The sequence shown here is derived from an EMBL/GenBank/DDBJ whole genome shotgun (WGS) entry which is preliminary data.</text>
</comment>
<name>A0A9W4SQ06_9GLOM</name>
<dbReference type="GO" id="GO:0005254">
    <property type="term" value="F:chloride channel activity"/>
    <property type="evidence" value="ECO:0007669"/>
    <property type="project" value="InterPro"/>
</dbReference>
<feature type="region of interest" description="Disordered" evidence="8">
    <location>
        <begin position="1"/>
        <end position="31"/>
    </location>
</feature>
<dbReference type="PANTHER" id="PTHR33281:SF19">
    <property type="entry name" value="VOLTAGE-DEPENDENT ANION CHANNEL-FORMING PROTEIN YNEE"/>
    <property type="match status" value="1"/>
</dbReference>
<dbReference type="Proteomes" id="UP001153678">
    <property type="component" value="Unassembled WGS sequence"/>
</dbReference>
<keyword evidence="2" id="KW-0813">Transport</keyword>
<evidence type="ECO:0000256" key="7">
    <source>
        <dbReference type="ARBA" id="ARBA00023136"/>
    </source>
</evidence>
<dbReference type="Pfam" id="PF25539">
    <property type="entry name" value="Bestrophin_2"/>
    <property type="match status" value="1"/>
</dbReference>
<dbReference type="AlphaFoldDB" id="A0A9W4SQ06"/>
<keyword evidence="7 9" id="KW-0472">Membrane</keyword>
<keyword evidence="5 9" id="KW-1133">Transmembrane helix</keyword>
<organism evidence="10 11">
    <name type="scientific">Funneliformis geosporum</name>
    <dbReference type="NCBI Taxonomy" id="1117311"/>
    <lineage>
        <taxon>Eukaryota</taxon>
        <taxon>Fungi</taxon>
        <taxon>Fungi incertae sedis</taxon>
        <taxon>Mucoromycota</taxon>
        <taxon>Glomeromycotina</taxon>
        <taxon>Glomeromycetes</taxon>
        <taxon>Glomerales</taxon>
        <taxon>Glomeraceae</taxon>
        <taxon>Funneliformis</taxon>
    </lineage>
</organism>
<proteinExistence type="predicted"/>
<evidence type="ECO:0000256" key="2">
    <source>
        <dbReference type="ARBA" id="ARBA00022448"/>
    </source>
</evidence>
<evidence type="ECO:0000256" key="3">
    <source>
        <dbReference type="ARBA" id="ARBA00022475"/>
    </source>
</evidence>
<dbReference type="GO" id="GO:0005886">
    <property type="term" value="C:plasma membrane"/>
    <property type="evidence" value="ECO:0007669"/>
    <property type="project" value="UniProtKB-SubCell"/>
</dbReference>
<evidence type="ECO:0000256" key="6">
    <source>
        <dbReference type="ARBA" id="ARBA00023065"/>
    </source>
</evidence>
<dbReference type="InterPro" id="IPR044669">
    <property type="entry name" value="YneE/VCCN1/2-like"/>
</dbReference>
<keyword evidence="11" id="KW-1185">Reference proteome</keyword>
<protein>
    <submittedName>
        <fullName evidence="10">6941_t:CDS:1</fullName>
    </submittedName>
</protein>
<dbReference type="EMBL" id="CAMKVN010001670">
    <property type="protein sequence ID" value="CAI2177430.1"/>
    <property type="molecule type" value="Genomic_DNA"/>
</dbReference>
<evidence type="ECO:0000256" key="5">
    <source>
        <dbReference type="ARBA" id="ARBA00022989"/>
    </source>
</evidence>
<evidence type="ECO:0000313" key="10">
    <source>
        <dbReference type="EMBL" id="CAI2177430.1"/>
    </source>
</evidence>
<keyword evidence="3" id="KW-1003">Cell membrane</keyword>
<accession>A0A9W4SQ06</accession>
<feature type="transmembrane region" description="Helical" evidence="9">
    <location>
        <begin position="103"/>
        <end position="121"/>
    </location>
</feature>
<feature type="transmembrane region" description="Helical" evidence="9">
    <location>
        <begin position="69"/>
        <end position="91"/>
    </location>
</feature>
<evidence type="ECO:0000256" key="8">
    <source>
        <dbReference type="SAM" id="MobiDB-lite"/>
    </source>
</evidence>
<comment type="subcellular location">
    <subcellularLocation>
        <location evidence="1">Cell membrane</location>
        <topology evidence="1">Multi-pass membrane protein</topology>
    </subcellularLocation>
</comment>
<evidence type="ECO:0000256" key="4">
    <source>
        <dbReference type="ARBA" id="ARBA00022692"/>
    </source>
</evidence>
<dbReference type="OrthoDB" id="1368at2759"/>
<evidence type="ECO:0000313" key="11">
    <source>
        <dbReference type="Proteomes" id="UP001153678"/>
    </source>
</evidence>
<sequence length="443" mass="50882">MAETETKRANSPEDTLQKLKNLENPKGTFKENKNKLTDAQKAMIRVEEPEEYRPYEYHRPNILRFKGSVLPHVIIPTIVVTIFAAIITALFEVFKVKLNLPNTFTPILGIVVGLLLTYRTNTAYDRFWEGRKIWSAMVTHIRHLTRYIWVGIREDELLKNTKAGEQPQKVGPSTTDIILEKATAINLLLGFAVAVKHFLREESGCEHLDLEYLISNIRETLPSFKPLAIQGGNTSHARKVGWFTKIFQKHHKNHFNPNSLETNLPLEITLYLSSYIQTQFQNGRIDVPINNQIYASLNGLCDCLSHFERILRSPIPLAYSIHLSQTVWIYCLSLPFQLVDTVHWSTIIVVFFSAYILFGLERIGAEIENPFGYDENDLKLDDFCGILKRELKAILSHEPPSVNDWIYSKENRPFEKDKDLSALDASKLQVDDVRSLLSIKEET</sequence>
<gene>
    <name evidence="10" type="ORF">FWILDA_LOCUS8084</name>
</gene>
<evidence type="ECO:0000256" key="1">
    <source>
        <dbReference type="ARBA" id="ARBA00004651"/>
    </source>
</evidence>
<reference evidence="10" key="1">
    <citation type="submission" date="2022-08" db="EMBL/GenBank/DDBJ databases">
        <authorList>
            <person name="Kallberg Y."/>
            <person name="Tangrot J."/>
            <person name="Rosling A."/>
        </authorList>
    </citation>
    <scope>NUCLEOTIDE SEQUENCE</scope>
    <source>
        <strain evidence="10">Wild A</strain>
    </source>
</reference>